<protein>
    <recommendedName>
        <fullName evidence="6">Intraflagellar transport protein 43 homolog</fullName>
    </recommendedName>
</protein>
<proteinExistence type="inferred from homology"/>
<gene>
    <name evidence="4" type="ORF">HERILL_LOCUS2669</name>
</gene>
<dbReference type="Proteomes" id="UP000594454">
    <property type="component" value="Chromosome 1"/>
</dbReference>
<dbReference type="GO" id="GO:0035721">
    <property type="term" value="P:intraciliary retrograde transport"/>
    <property type="evidence" value="ECO:0007669"/>
    <property type="project" value="TreeGrafter"/>
</dbReference>
<organism evidence="4 5">
    <name type="scientific">Hermetia illucens</name>
    <name type="common">Black soldier fly</name>
    <dbReference type="NCBI Taxonomy" id="343691"/>
    <lineage>
        <taxon>Eukaryota</taxon>
        <taxon>Metazoa</taxon>
        <taxon>Ecdysozoa</taxon>
        <taxon>Arthropoda</taxon>
        <taxon>Hexapoda</taxon>
        <taxon>Insecta</taxon>
        <taxon>Pterygota</taxon>
        <taxon>Neoptera</taxon>
        <taxon>Endopterygota</taxon>
        <taxon>Diptera</taxon>
        <taxon>Brachycera</taxon>
        <taxon>Stratiomyomorpha</taxon>
        <taxon>Stratiomyidae</taxon>
        <taxon>Hermetiinae</taxon>
        <taxon>Hermetia</taxon>
    </lineage>
</organism>
<sequence length="215" mass="23654">MDWAEDLKISIRKTTAKMGRRAGQKSLSSQNSSEREESLDIDFDVGSDGGGPSSDSFLKSPPKGKKSGGWAESGLKSGKNRANKNLIEEERFSSAVNINDNDFLDDIPVIPDLDDIQEELLMSTVVEAPSVSANRTVTLKELNSDLLKQSAFSTLEDIDLAILTKCLQSQAQLDEPDEPWEWEKLFTEVSAEIHVDNNTSGKNDTSEDVQTPFVT</sequence>
<dbReference type="OMA" id="CLGNAEE"/>
<evidence type="ECO:0000256" key="3">
    <source>
        <dbReference type="SAM" id="MobiDB-lite"/>
    </source>
</evidence>
<dbReference type="PANTHER" id="PTHR33724">
    <property type="entry name" value="INTRAFLAGELLAR TRANSPORT PROTEIN 43 HOMOLOG"/>
    <property type="match status" value="1"/>
</dbReference>
<dbReference type="FunCoup" id="A0A7R8UEX2">
    <property type="interactions" value="85"/>
</dbReference>
<keyword evidence="5" id="KW-1185">Reference proteome</keyword>
<dbReference type="PANTHER" id="PTHR33724:SF1">
    <property type="entry name" value="INTRAFLAGELLAR TRANSPORT PROTEIN 43 HOMOLOG"/>
    <property type="match status" value="1"/>
</dbReference>
<feature type="region of interest" description="Disordered" evidence="3">
    <location>
        <begin position="196"/>
        <end position="215"/>
    </location>
</feature>
<dbReference type="InParanoid" id="A0A7R8UEX2"/>
<evidence type="ECO:0000256" key="1">
    <source>
        <dbReference type="ARBA" id="ARBA00007563"/>
    </source>
</evidence>
<dbReference type="AlphaFoldDB" id="A0A7R8UEX2"/>
<evidence type="ECO:0000313" key="4">
    <source>
        <dbReference type="EMBL" id="CAD7079452.1"/>
    </source>
</evidence>
<evidence type="ECO:0000256" key="2">
    <source>
        <dbReference type="ARBA" id="ARBA00022794"/>
    </source>
</evidence>
<reference evidence="4 5" key="1">
    <citation type="submission" date="2020-11" db="EMBL/GenBank/DDBJ databases">
        <authorList>
            <person name="Wallbank WR R."/>
            <person name="Pardo Diaz C."/>
            <person name="Kozak K."/>
            <person name="Martin S."/>
            <person name="Jiggins C."/>
            <person name="Moest M."/>
            <person name="Warren A I."/>
            <person name="Generalovic N T."/>
            <person name="Byers J.R.P. K."/>
            <person name="Montejo-Kovacevich G."/>
            <person name="Yen C E."/>
        </authorList>
    </citation>
    <scope>NUCLEOTIDE SEQUENCE [LARGE SCALE GENOMIC DNA]</scope>
</reference>
<dbReference type="GO" id="GO:0030991">
    <property type="term" value="C:intraciliary transport particle A"/>
    <property type="evidence" value="ECO:0007669"/>
    <property type="project" value="InterPro"/>
</dbReference>
<feature type="region of interest" description="Disordered" evidence="3">
    <location>
        <begin position="14"/>
        <end position="82"/>
    </location>
</feature>
<dbReference type="GO" id="GO:0005929">
    <property type="term" value="C:cilium"/>
    <property type="evidence" value="ECO:0007669"/>
    <property type="project" value="TreeGrafter"/>
</dbReference>
<name>A0A7R8UEX2_HERIL</name>
<keyword evidence="2" id="KW-0970">Cilium biogenesis/degradation</keyword>
<dbReference type="EMBL" id="LR899009">
    <property type="protein sequence ID" value="CAD7079452.1"/>
    <property type="molecule type" value="Genomic_DNA"/>
</dbReference>
<accession>A0A7R8UEX2</accession>
<comment type="similarity">
    <text evidence="1">Belongs to the IFT43 family.</text>
</comment>
<dbReference type="Pfam" id="PF15305">
    <property type="entry name" value="IFT43"/>
    <property type="match status" value="1"/>
</dbReference>
<evidence type="ECO:0000313" key="5">
    <source>
        <dbReference type="Proteomes" id="UP000594454"/>
    </source>
</evidence>
<dbReference type="OrthoDB" id="206950at2759"/>
<evidence type="ECO:0008006" key="6">
    <source>
        <dbReference type="Google" id="ProtNLM"/>
    </source>
</evidence>
<feature type="compositionally biased region" description="Basic residues" evidence="3">
    <location>
        <begin position="14"/>
        <end position="23"/>
    </location>
</feature>
<dbReference type="InterPro" id="IPR029302">
    <property type="entry name" value="IFT43"/>
</dbReference>